<evidence type="ECO:0000313" key="1">
    <source>
        <dbReference type="EMBL" id="PCH13864.1"/>
    </source>
</evidence>
<evidence type="ECO:0000313" key="3">
    <source>
        <dbReference type="Proteomes" id="UP000217465"/>
    </source>
</evidence>
<name>A0A854WSI5_9STRE</name>
<gene>
    <name evidence="2" type="ORF">A9Y57_00132</name>
    <name evidence="1" type="ORF">A9Y57_00498</name>
</gene>
<sequence>MNYTVTVYKCGTAIESHWCDSLEDTGPLSNELSRKYPGHKIEIDEV</sequence>
<reference evidence="1 3" key="1">
    <citation type="submission" date="2016-06" db="EMBL/GenBank/DDBJ databases">
        <authorList>
            <person name="Haines A.N."/>
            <person name="Council K.R."/>
        </authorList>
    </citation>
    <scope>NUCLEOTIDE SEQUENCE [LARGE SCALE GENOMIC DNA]</scope>
    <source>
        <strain evidence="1 3">SP158-29</strain>
    </source>
</reference>
<accession>A0A854WSI5</accession>
<dbReference type="Proteomes" id="UP000217465">
    <property type="component" value="Unassembled WGS sequence"/>
</dbReference>
<dbReference type="AlphaFoldDB" id="A0A854WSI5"/>
<evidence type="ECO:0000313" key="2">
    <source>
        <dbReference type="EMBL" id="PCH14130.1"/>
    </source>
</evidence>
<proteinExistence type="predicted"/>
<comment type="caution">
    <text evidence="1">The sequence shown here is derived from an EMBL/GenBank/DDBJ whole genome shotgun (WGS) entry which is preliminary data.</text>
</comment>
<dbReference type="EMBL" id="NSGR01000004">
    <property type="protein sequence ID" value="PCH13864.1"/>
    <property type="molecule type" value="Genomic_DNA"/>
</dbReference>
<protein>
    <submittedName>
        <fullName evidence="1">Uncharacterized protein</fullName>
    </submittedName>
</protein>
<dbReference type="EMBL" id="NSGR01000003">
    <property type="protein sequence ID" value="PCH14130.1"/>
    <property type="molecule type" value="Genomic_DNA"/>
</dbReference>
<organism evidence="1 3">
    <name type="scientific">Streptococcus parauberis</name>
    <dbReference type="NCBI Taxonomy" id="1348"/>
    <lineage>
        <taxon>Bacteria</taxon>
        <taxon>Bacillati</taxon>
        <taxon>Bacillota</taxon>
        <taxon>Bacilli</taxon>
        <taxon>Lactobacillales</taxon>
        <taxon>Streptococcaceae</taxon>
        <taxon>Streptococcus</taxon>
    </lineage>
</organism>